<organism evidence="2 3">
    <name type="scientific">Gulo gulo</name>
    <name type="common">Wolverine</name>
    <name type="synonym">Gluton</name>
    <dbReference type="NCBI Taxonomy" id="48420"/>
    <lineage>
        <taxon>Eukaryota</taxon>
        <taxon>Metazoa</taxon>
        <taxon>Chordata</taxon>
        <taxon>Craniata</taxon>
        <taxon>Vertebrata</taxon>
        <taxon>Euteleostomi</taxon>
        <taxon>Mammalia</taxon>
        <taxon>Eutheria</taxon>
        <taxon>Laurasiatheria</taxon>
        <taxon>Carnivora</taxon>
        <taxon>Caniformia</taxon>
        <taxon>Musteloidea</taxon>
        <taxon>Mustelidae</taxon>
        <taxon>Guloninae</taxon>
        <taxon>Gulo</taxon>
    </lineage>
</organism>
<evidence type="ECO:0000313" key="3">
    <source>
        <dbReference type="Proteomes" id="UP000269945"/>
    </source>
</evidence>
<proteinExistence type="predicted"/>
<dbReference type="EMBL" id="CYRY02045617">
    <property type="protein sequence ID" value="VCX41118.1"/>
    <property type="molecule type" value="Genomic_DNA"/>
</dbReference>
<gene>
    <name evidence="2" type="ORF">BN2614_LOCUS1</name>
</gene>
<protein>
    <submittedName>
        <fullName evidence="2">Uncharacterized protein</fullName>
    </submittedName>
</protein>
<evidence type="ECO:0000256" key="1">
    <source>
        <dbReference type="SAM" id="MobiDB-lite"/>
    </source>
</evidence>
<dbReference type="Proteomes" id="UP000269945">
    <property type="component" value="Unassembled WGS sequence"/>
</dbReference>
<feature type="region of interest" description="Disordered" evidence="1">
    <location>
        <begin position="1"/>
        <end position="22"/>
    </location>
</feature>
<feature type="compositionally biased region" description="Polar residues" evidence="1">
    <location>
        <begin position="1"/>
        <end position="15"/>
    </location>
</feature>
<sequence length="82" mass="8694">MEEDMSSQASVTTLQDGRATSARQTWTNAVLEGAPVPCTVSAPRLVTGARKGTAHLQMVCSACPSQGLPGKPRAPRQEWTVQ</sequence>
<keyword evidence="3" id="KW-1185">Reference proteome</keyword>
<comment type="caution">
    <text evidence="2">The sequence shown here is derived from an EMBL/GenBank/DDBJ whole genome shotgun (WGS) entry which is preliminary data.</text>
</comment>
<evidence type="ECO:0000313" key="2">
    <source>
        <dbReference type="EMBL" id="VCX41118.1"/>
    </source>
</evidence>
<accession>A0A9X9MB32</accession>
<reference evidence="2 3" key="1">
    <citation type="submission" date="2018-10" db="EMBL/GenBank/DDBJ databases">
        <authorList>
            <person name="Ekblom R."/>
            <person name="Jareborg N."/>
        </authorList>
    </citation>
    <scope>NUCLEOTIDE SEQUENCE [LARGE SCALE GENOMIC DNA]</scope>
    <source>
        <tissue evidence="2">Muscle</tissue>
    </source>
</reference>
<name>A0A9X9MB32_GULGU</name>
<dbReference type="AlphaFoldDB" id="A0A9X9MB32"/>